<accession>A0A9Q3DJ73</accession>
<sequence length="200" mass="22597">MTNTFDVCKQAHKKCLFILQPFQPPGQRISRPRHNCVDSFVVDDDESIPKREWTPGPQTDRWEQFRTISPVPSSINLYTPPPRPPSNGFKRQKKNPPNPPQQDTPFPHMLCKKTPRQATPCPSGTQWLGDLFHEPSQHDEPPIPGLSQLSEPHEDALTCEPEPEVSPTQSMEKHFAFPATPASVIIIENMPAESPLHSFP</sequence>
<gene>
    <name evidence="2" type="ORF">O181_041710</name>
</gene>
<evidence type="ECO:0000313" key="3">
    <source>
        <dbReference type="Proteomes" id="UP000765509"/>
    </source>
</evidence>
<reference evidence="2" key="1">
    <citation type="submission" date="2021-03" db="EMBL/GenBank/DDBJ databases">
        <title>Draft genome sequence of rust myrtle Austropuccinia psidii MF-1, a brazilian biotype.</title>
        <authorList>
            <person name="Quecine M.C."/>
            <person name="Pachon D.M.R."/>
            <person name="Bonatelli M.L."/>
            <person name="Correr F.H."/>
            <person name="Franceschini L.M."/>
            <person name="Leite T.F."/>
            <person name="Margarido G.R.A."/>
            <person name="Almeida C.A."/>
            <person name="Ferrarezi J.A."/>
            <person name="Labate C.A."/>
        </authorList>
    </citation>
    <scope>NUCLEOTIDE SEQUENCE</scope>
    <source>
        <strain evidence="2">MF-1</strain>
    </source>
</reference>
<feature type="compositionally biased region" description="Basic and acidic residues" evidence="1">
    <location>
        <begin position="131"/>
        <end position="141"/>
    </location>
</feature>
<dbReference type="AlphaFoldDB" id="A0A9Q3DJ73"/>
<protein>
    <submittedName>
        <fullName evidence="2">Uncharacterized protein</fullName>
    </submittedName>
</protein>
<evidence type="ECO:0000256" key="1">
    <source>
        <dbReference type="SAM" id="MobiDB-lite"/>
    </source>
</evidence>
<evidence type="ECO:0000313" key="2">
    <source>
        <dbReference type="EMBL" id="MBW0501995.1"/>
    </source>
</evidence>
<dbReference type="EMBL" id="AVOT02016607">
    <property type="protein sequence ID" value="MBW0501995.1"/>
    <property type="molecule type" value="Genomic_DNA"/>
</dbReference>
<proteinExistence type="predicted"/>
<feature type="region of interest" description="Disordered" evidence="1">
    <location>
        <begin position="70"/>
        <end position="171"/>
    </location>
</feature>
<dbReference type="Proteomes" id="UP000765509">
    <property type="component" value="Unassembled WGS sequence"/>
</dbReference>
<keyword evidence="3" id="KW-1185">Reference proteome</keyword>
<name>A0A9Q3DJ73_9BASI</name>
<feature type="compositionally biased region" description="Polar residues" evidence="1">
    <location>
        <begin position="116"/>
        <end position="126"/>
    </location>
</feature>
<comment type="caution">
    <text evidence="2">The sequence shown here is derived from an EMBL/GenBank/DDBJ whole genome shotgun (WGS) entry which is preliminary data.</text>
</comment>
<organism evidence="2 3">
    <name type="scientific">Austropuccinia psidii MF-1</name>
    <dbReference type="NCBI Taxonomy" id="1389203"/>
    <lineage>
        <taxon>Eukaryota</taxon>
        <taxon>Fungi</taxon>
        <taxon>Dikarya</taxon>
        <taxon>Basidiomycota</taxon>
        <taxon>Pucciniomycotina</taxon>
        <taxon>Pucciniomycetes</taxon>
        <taxon>Pucciniales</taxon>
        <taxon>Sphaerophragmiaceae</taxon>
        <taxon>Austropuccinia</taxon>
    </lineage>
</organism>